<dbReference type="AlphaFoldDB" id="A0A9P6A3Z6"/>
<dbReference type="InterPro" id="IPR052055">
    <property type="entry name" value="Hepadnavirus_pol/RT"/>
</dbReference>
<proteinExistence type="predicted"/>
<protein>
    <submittedName>
        <fullName evidence="1">Uncharacterized protein</fullName>
    </submittedName>
</protein>
<feature type="non-terminal residue" evidence="1">
    <location>
        <position position="1"/>
    </location>
</feature>
<dbReference type="PANTHER" id="PTHR33050">
    <property type="entry name" value="REVERSE TRANSCRIPTASE DOMAIN-CONTAINING PROTEIN"/>
    <property type="match status" value="1"/>
</dbReference>
<evidence type="ECO:0000313" key="2">
    <source>
        <dbReference type="Proteomes" id="UP000807025"/>
    </source>
</evidence>
<gene>
    <name evidence="1" type="ORF">BDN71DRAFT_1544647</name>
</gene>
<name>A0A9P6A3Z6_PLEER</name>
<sequence length="322" mass="36574">GLLCWLAIEKLGVTSLHVYMDDFFGWDFADNLVYFHGSLRPRKQVQLLLFWDTIRCPYEDRKQEHGFPLKIIGFWVDIVEGSISLHQSSIDNIVLKINTFLATPRRRPTLKDFQHLAGHLNWLLNVLPWGKPATFELYKKTSGKTIPHAGITINKNITEELTWLHDIIPRAVGIRFVDSLHWKDEEADLVMWTDTTLHDGLAFVFTGHSFFYNIVEPCNLPSSSSSSNSVDIFFLEQIGILSALYHAAGMHHPPRRLLIWTDSLDAVSVFSSLSPSNAMHNAPLRAAAKIIIATGIDLRVQHIAGTENIQADLLSRLMFDDY</sequence>
<organism evidence="1 2">
    <name type="scientific">Pleurotus eryngii</name>
    <name type="common">Boletus of the steppes</name>
    <dbReference type="NCBI Taxonomy" id="5323"/>
    <lineage>
        <taxon>Eukaryota</taxon>
        <taxon>Fungi</taxon>
        <taxon>Dikarya</taxon>
        <taxon>Basidiomycota</taxon>
        <taxon>Agaricomycotina</taxon>
        <taxon>Agaricomycetes</taxon>
        <taxon>Agaricomycetidae</taxon>
        <taxon>Agaricales</taxon>
        <taxon>Pleurotineae</taxon>
        <taxon>Pleurotaceae</taxon>
        <taxon>Pleurotus</taxon>
    </lineage>
</organism>
<accession>A0A9P6A3Z6</accession>
<dbReference type="OrthoDB" id="3249498at2759"/>
<dbReference type="SUPFAM" id="SSF56672">
    <property type="entry name" value="DNA/RNA polymerases"/>
    <property type="match status" value="1"/>
</dbReference>
<keyword evidence="2" id="KW-1185">Reference proteome</keyword>
<dbReference type="PANTHER" id="PTHR33050:SF7">
    <property type="entry name" value="RIBONUCLEASE H"/>
    <property type="match status" value="1"/>
</dbReference>
<evidence type="ECO:0000313" key="1">
    <source>
        <dbReference type="EMBL" id="KAF9497384.1"/>
    </source>
</evidence>
<reference evidence="1" key="1">
    <citation type="submission" date="2020-11" db="EMBL/GenBank/DDBJ databases">
        <authorList>
            <consortium name="DOE Joint Genome Institute"/>
            <person name="Ahrendt S."/>
            <person name="Riley R."/>
            <person name="Andreopoulos W."/>
            <person name="Labutti K."/>
            <person name="Pangilinan J."/>
            <person name="Ruiz-Duenas F.J."/>
            <person name="Barrasa J.M."/>
            <person name="Sanchez-Garcia M."/>
            <person name="Camarero S."/>
            <person name="Miyauchi S."/>
            <person name="Serrano A."/>
            <person name="Linde D."/>
            <person name="Babiker R."/>
            <person name="Drula E."/>
            <person name="Ayuso-Fernandez I."/>
            <person name="Pacheco R."/>
            <person name="Padilla G."/>
            <person name="Ferreira P."/>
            <person name="Barriuso J."/>
            <person name="Kellner H."/>
            <person name="Castanera R."/>
            <person name="Alfaro M."/>
            <person name="Ramirez L."/>
            <person name="Pisabarro A.G."/>
            <person name="Kuo A."/>
            <person name="Tritt A."/>
            <person name="Lipzen A."/>
            <person name="He G."/>
            <person name="Yan M."/>
            <person name="Ng V."/>
            <person name="Cullen D."/>
            <person name="Martin F."/>
            <person name="Rosso M.-N."/>
            <person name="Henrissat B."/>
            <person name="Hibbett D."/>
            <person name="Martinez A.T."/>
            <person name="Grigoriev I.V."/>
        </authorList>
    </citation>
    <scope>NUCLEOTIDE SEQUENCE</scope>
    <source>
        <strain evidence="1">ATCC 90797</strain>
    </source>
</reference>
<dbReference type="InterPro" id="IPR043502">
    <property type="entry name" value="DNA/RNA_pol_sf"/>
</dbReference>
<dbReference type="Proteomes" id="UP000807025">
    <property type="component" value="Unassembled WGS sequence"/>
</dbReference>
<comment type="caution">
    <text evidence="1">The sequence shown here is derived from an EMBL/GenBank/DDBJ whole genome shotgun (WGS) entry which is preliminary data.</text>
</comment>
<dbReference type="EMBL" id="MU154544">
    <property type="protein sequence ID" value="KAF9497384.1"/>
    <property type="molecule type" value="Genomic_DNA"/>
</dbReference>